<accession>A0A9N8I1L0</accession>
<evidence type="ECO:0000313" key="3">
    <source>
        <dbReference type="EMBL" id="CAB9531673.1"/>
    </source>
</evidence>
<feature type="transmembrane region" description="Helical" evidence="1">
    <location>
        <begin position="353"/>
        <end position="373"/>
    </location>
</feature>
<keyword evidence="1" id="KW-0472">Membrane</keyword>
<proteinExistence type="predicted"/>
<keyword evidence="2" id="KW-0732">Signal</keyword>
<evidence type="ECO:0000256" key="1">
    <source>
        <dbReference type="SAM" id="Phobius"/>
    </source>
</evidence>
<keyword evidence="1" id="KW-1133">Transmembrane helix</keyword>
<keyword evidence="1" id="KW-0812">Transmembrane</keyword>
<keyword evidence="4" id="KW-1185">Reference proteome</keyword>
<gene>
    <name evidence="3" type="ORF">SEMRO_3831_G351310.1</name>
</gene>
<evidence type="ECO:0000256" key="2">
    <source>
        <dbReference type="SAM" id="SignalP"/>
    </source>
</evidence>
<feature type="signal peptide" evidence="2">
    <location>
        <begin position="1"/>
        <end position="15"/>
    </location>
</feature>
<feature type="transmembrane region" description="Helical" evidence="1">
    <location>
        <begin position="224"/>
        <end position="246"/>
    </location>
</feature>
<reference evidence="3" key="1">
    <citation type="submission" date="2020-06" db="EMBL/GenBank/DDBJ databases">
        <authorList>
            <consortium name="Plant Systems Biology data submission"/>
        </authorList>
    </citation>
    <scope>NUCLEOTIDE SEQUENCE</scope>
    <source>
        <strain evidence="3">D6</strain>
    </source>
</reference>
<evidence type="ECO:0000313" key="4">
    <source>
        <dbReference type="Proteomes" id="UP001153069"/>
    </source>
</evidence>
<feature type="chain" id="PRO_5040286115" evidence="2">
    <location>
        <begin position="16"/>
        <end position="390"/>
    </location>
</feature>
<feature type="transmembrane region" description="Helical" evidence="1">
    <location>
        <begin position="276"/>
        <end position="299"/>
    </location>
</feature>
<dbReference type="EMBL" id="CAICTM010003829">
    <property type="protein sequence ID" value="CAB9531673.1"/>
    <property type="molecule type" value="Genomic_DNA"/>
</dbReference>
<protein>
    <submittedName>
        <fullName evidence="3">Uncharacterized protein</fullName>
    </submittedName>
</protein>
<name>A0A9N8I1L0_9STRA</name>
<organism evidence="3 4">
    <name type="scientific">Seminavis robusta</name>
    <dbReference type="NCBI Taxonomy" id="568900"/>
    <lineage>
        <taxon>Eukaryota</taxon>
        <taxon>Sar</taxon>
        <taxon>Stramenopiles</taxon>
        <taxon>Ochrophyta</taxon>
        <taxon>Bacillariophyta</taxon>
        <taxon>Bacillariophyceae</taxon>
        <taxon>Bacillariophycidae</taxon>
        <taxon>Naviculales</taxon>
        <taxon>Naviculaceae</taxon>
        <taxon>Seminavis</taxon>
    </lineage>
</organism>
<feature type="transmembrane region" description="Helical" evidence="1">
    <location>
        <begin position="319"/>
        <end position="341"/>
    </location>
</feature>
<dbReference type="OrthoDB" id="10644886at2759"/>
<sequence>MKLVLSICLCTLVSGLTNHMQASTNLPPYRQSPVLFASRIDVTNNVFDTFEHDPGLFEPIIDVAKPGVDKDLHHDSNTPLMPHSSAALSDFTEHGDGINVLQPQHSTPEKAVKNISHKRVKQLGRAGTASIQQGLHSAFGLGSVLFGSQHFMHLLTNGFEAPISQEKILALGAMHVLVAFAGLPRLDWKNEKEAARNAMIWPVPVQNLWLVLASVTEFTQGQDALVSIGSTPFMAFSALNIVIAAWQSSQSFVSGGASEAEKQKSGIWYENPLKNAAAAVLSYTLPIMVFGFELMHLGGNVGQEQIIQFASSHPDHSNLAVNVFLNTCFVNNIAIFGATLVKYKVVPTGKMAIFYEVFASAVIFGAFFVFAVGGDGGMMMQDLVDLLSQA</sequence>
<dbReference type="AlphaFoldDB" id="A0A9N8I1L0"/>
<comment type="caution">
    <text evidence="3">The sequence shown here is derived from an EMBL/GenBank/DDBJ whole genome shotgun (WGS) entry which is preliminary data.</text>
</comment>
<dbReference type="Proteomes" id="UP001153069">
    <property type="component" value="Unassembled WGS sequence"/>
</dbReference>